<comment type="caution">
    <text evidence="2">The sequence shown here is derived from an EMBL/GenBank/DDBJ whole genome shotgun (WGS) entry which is preliminary data.</text>
</comment>
<evidence type="ECO:0000313" key="3">
    <source>
        <dbReference type="Proteomes" id="UP000261828"/>
    </source>
</evidence>
<organism evidence="2 3">
    <name type="scientific">Flagellimonas nanhaiensis</name>
    <dbReference type="NCBI Taxonomy" id="2292706"/>
    <lineage>
        <taxon>Bacteria</taxon>
        <taxon>Pseudomonadati</taxon>
        <taxon>Bacteroidota</taxon>
        <taxon>Flavobacteriia</taxon>
        <taxon>Flavobacteriales</taxon>
        <taxon>Flavobacteriaceae</taxon>
        <taxon>Flagellimonas</taxon>
    </lineage>
</organism>
<reference evidence="2 3" key="1">
    <citation type="submission" date="2018-08" db="EMBL/GenBank/DDBJ databases">
        <title>Muricauda nanhaiensis sp. nov., isolated from seawater of the South China Sea.</title>
        <authorList>
            <person name="Dang Y."/>
        </authorList>
    </citation>
    <scope>NUCLEOTIDE SEQUENCE [LARGE SCALE GENOMIC DNA]</scope>
    <source>
        <strain evidence="2 3">SM1704</strain>
    </source>
</reference>
<name>A0A371JUG2_9FLAO</name>
<gene>
    <name evidence="2" type="ORF">DX873_04450</name>
</gene>
<sequence length="585" mass="66411">MKKNSITFILAVLVSFVTKAQSGENVQGFKSIPQEHVYVHFSESLLFSGEHLLYKVYCMDNAERKLSSLSKMAYIALVGEDGNTVFKHKIRLNSGSGSGDFFVPTSIPTGSYKLLGYSEWMQNFGQKDFFQSDIYIVNPYQTTSGIHLEQPVDTLIDSIPLPLKPLVLPEVPSKQSVFANMAVDRSTVGKRERVTLKVTSTNGSVNNGSYSISVRKVDSLPAPSQMTSDAFVSSFLRLGQNNVGANKIDLPELRGEVISGTVLDKESQEPVENLRISLSLPGDKYLFNVATSNNEGKFRFIVNREYDNTKAALQVLSTDWDRYQISIDEYSKEYENLEFSGFTLSKNMKDYILRKSIHNQIENVYREARSDSMVPAQHVTPFYRRFTEVYNLDDYTRFNGIPETIVEVVDQVSIRKLNDGERVFEVRPGEGFTDNSLLPIVFVDGLFIRRHEDIMGYSAKKIQSIKFSRDKVLVGSQMFQGVVSLETIEGDFYSDFYTPHIVNLDLFKPQSRKDYHIQQYDENGNHERIPDFRHQLFWEPNLDLSTGSNEIIFYTSDVPGVYELVLEGFTSNGNPVSVKEKLVVE</sequence>
<dbReference type="OrthoDB" id="679547at2"/>
<proteinExistence type="predicted"/>
<keyword evidence="1" id="KW-0732">Signal</keyword>
<evidence type="ECO:0000313" key="2">
    <source>
        <dbReference type="EMBL" id="RDY61416.1"/>
    </source>
</evidence>
<feature type="signal peptide" evidence="1">
    <location>
        <begin position="1"/>
        <end position="20"/>
    </location>
</feature>
<keyword evidence="3" id="KW-1185">Reference proteome</keyword>
<dbReference type="EMBL" id="QTJX01000001">
    <property type="protein sequence ID" value="RDY61416.1"/>
    <property type="molecule type" value="Genomic_DNA"/>
</dbReference>
<dbReference type="Proteomes" id="UP000261828">
    <property type="component" value="Unassembled WGS sequence"/>
</dbReference>
<dbReference type="AlphaFoldDB" id="A0A371JUG2"/>
<evidence type="ECO:0008006" key="4">
    <source>
        <dbReference type="Google" id="ProtNLM"/>
    </source>
</evidence>
<feature type="chain" id="PRO_5016662382" description="Macroglobulin domain-containing protein" evidence="1">
    <location>
        <begin position="21"/>
        <end position="585"/>
    </location>
</feature>
<accession>A0A371JUG2</accession>
<protein>
    <recommendedName>
        <fullName evidence="4">Macroglobulin domain-containing protein</fullName>
    </recommendedName>
</protein>
<dbReference type="RefSeq" id="WP_116183297.1">
    <property type="nucleotide sequence ID" value="NZ_QTJX01000001.1"/>
</dbReference>
<evidence type="ECO:0000256" key="1">
    <source>
        <dbReference type="SAM" id="SignalP"/>
    </source>
</evidence>